<evidence type="ECO:0000256" key="2">
    <source>
        <dbReference type="ARBA" id="ARBA00022679"/>
    </source>
</evidence>
<dbReference type="EMBL" id="CP001324">
    <property type="protein sequence ID" value="ACO61761.1"/>
    <property type="molecule type" value="Genomic_DNA"/>
</dbReference>
<dbReference type="Gene3D" id="3.90.1420.10">
    <property type="entry name" value="Rubisco LSMT, substrate-binding domain"/>
    <property type="match status" value="1"/>
</dbReference>
<protein>
    <recommendedName>
        <fullName evidence="4">SET domain-containing protein</fullName>
    </recommendedName>
</protein>
<dbReference type="eggNOG" id="ENOG502SB0M">
    <property type="taxonomic scope" value="Eukaryota"/>
</dbReference>
<dbReference type="GeneID" id="8241694"/>
<dbReference type="OrthoDB" id="341421at2759"/>
<evidence type="ECO:0000259" key="4">
    <source>
        <dbReference type="PROSITE" id="PS50280"/>
    </source>
</evidence>
<dbReference type="InterPro" id="IPR046341">
    <property type="entry name" value="SET_dom_sf"/>
</dbReference>
<dbReference type="GO" id="GO:0032259">
    <property type="term" value="P:methylation"/>
    <property type="evidence" value="ECO:0007669"/>
    <property type="project" value="UniProtKB-KW"/>
</dbReference>
<sequence length="580" mass="65499">MSTASAGSSGSIVIGARHGYARRTALRSSPGRRRLRTCAGKLSQRKTRGSRGLSVVAEQHGISLEDARALFSKRFCKGSGVHLELQETPTGRGLVATAPVAPGDVLITVPWREAIHVLEDGYSDGDDLRLALELLHVLDDGDEDGYIDGEYDARVKTWRKYRPMLPVSTGAAAFWCVDNIRELQFPEAVEKTLAQRAEFTAGAMRHSNDSRTKERIMWALQQVHSRSFSVMTPQGRARCLVPYVDLFNHRPESPKEARMTDELLQRALRKAFTKGSEEGINDGEWAGAEPWQVVGPDPEDLENWEDAAVFQMRSIWAYEPGEEVFITYGHETSAELLTSYGFFPEPNDGEFIRVYENVQDLIDDDRFVDEELNSPALQMEKEQFMWSMLAVEAPLAIRPGGVRESAHLLSALRVVHARENQLAAMRDDDVPRIGHSTFVWTEGDEPCGMWDPDRFLSCFFDESCDSDEWLWDDDDARDRDATDRAALAQACARCEEILRDDFATTLEEDQVMLDEIEEAIRGLSPEEADEDPEGHLEYVAALRYRMSVKRILRDFISECKRAYGVEAEALKAEPEFEYIE</sequence>
<dbReference type="Proteomes" id="UP000002009">
    <property type="component" value="Chromosome 3"/>
</dbReference>
<dbReference type="GO" id="GO:0016279">
    <property type="term" value="F:protein-lysine N-methyltransferase activity"/>
    <property type="evidence" value="ECO:0007669"/>
    <property type="project" value="TreeGrafter"/>
</dbReference>
<dbReference type="InterPro" id="IPR001214">
    <property type="entry name" value="SET_dom"/>
</dbReference>
<keyword evidence="6" id="KW-1185">Reference proteome</keyword>
<dbReference type="InParanoid" id="C1E1L3"/>
<dbReference type="SUPFAM" id="SSF82199">
    <property type="entry name" value="SET domain"/>
    <property type="match status" value="2"/>
</dbReference>
<evidence type="ECO:0000313" key="6">
    <source>
        <dbReference type="Proteomes" id="UP000002009"/>
    </source>
</evidence>
<feature type="domain" description="SET" evidence="4">
    <location>
        <begin position="81"/>
        <end position="329"/>
    </location>
</feature>
<dbReference type="InterPro" id="IPR050600">
    <property type="entry name" value="SETD3_SETD6_MTase"/>
</dbReference>
<dbReference type="CDD" id="cd10527">
    <property type="entry name" value="SET_LSMT"/>
    <property type="match status" value="1"/>
</dbReference>
<dbReference type="OMA" id="KERIMWA"/>
<keyword evidence="2" id="KW-0808">Transferase</keyword>
<dbReference type="PROSITE" id="PS50280">
    <property type="entry name" value="SET"/>
    <property type="match status" value="1"/>
</dbReference>
<dbReference type="PANTHER" id="PTHR13271">
    <property type="entry name" value="UNCHARACTERIZED PUTATIVE METHYLTRANSFERASE"/>
    <property type="match status" value="1"/>
</dbReference>
<organism evidence="5 6">
    <name type="scientific">Micromonas commoda (strain RCC299 / NOUM17 / CCMP2709)</name>
    <name type="common">Picoplanktonic green alga</name>
    <dbReference type="NCBI Taxonomy" id="296587"/>
    <lineage>
        <taxon>Eukaryota</taxon>
        <taxon>Viridiplantae</taxon>
        <taxon>Chlorophyta</taxon>
        <taxon>Mamiellophyceae</taxon>
        <taxon>Mamiellales</taxon>
        <taxon>Mamiellaceae</taxon>
        <taxon>Micromonas</taxon>
    </lineage>
</organism>
<dbReference type="KEGG" id="mis:MICPUN_56913"/>
<evidence type="ECO:0000313" key="5">
    <source>
        <dbReference type="EMBL" id="ACO61761.1"/>
    </source>
</evidence>
<keyword evidence="3" id="KW-0949">S-adenosyl-L-methionine</keyword>
<dbReference type="Gene3D" id="3.90.1410.10">
    <property type="entry name" value="set domain protein methyltransferase, domain 1"/>
    <property type="match status" value="1"/>
</dbReference>
<accession>C1E1L3</accession>
<reference evidence="5 6" key="1">
    <citation type="journal article" date="2009" name="Science">
        <title>Green evolution and dynamic adaptations revealed by genomes of the marine picoeukaryotes Micromonas.</title>
        <authorList>
            <person name="Worden A.Z."/>
            <person name="Lee J.H."/>
            <person name="Mock T."/>
            <person name="Rouze P."/>
            <person name="Simmons M.P."/>
            <person name="Aerts A.L."/>
            <person name="Allen A.E."/>
            <person name="Cuvelier M.L."/>
            <person name="Derelle E."/>
            <person name="Everett M.V."/>
            <person name="Foulon E."/>
            <person name="Grimwood J."/>
            <person name="Gundlach H."/>
            <person name="Henrissat B."/>
            <person name="Napoli C."/>
            <person name="McDonald S.M."/>
            <person name="Parker M.S."/>
            <person name="Rombauts S."/>
            <person name="Salamov A."/>
            <person name="Von Dassow P."/>
            <person name="Badger J.H."/>
            <person name="Coutinho P.M."/>
            <person name="Demir E."/>
            <person name="Dubchak I."/>
            <person name="Gentemann C."/>
            <person name="Eikrem W."/>
            <person name="Gready J.E."/>
            <person name="John U."/>
            <person name="Lanier W."/>
            <person name="Lindquist E.A."/>
            <person name="Lucas S."/>
            <person name="Mayer K.F."/>
            <person name="Moreau H."/>
            <person name="Not F."/>
            <person name="Otillar R."/>
            <person name="Panaud O."/>
            <person name="Pangilinan J."/>
            <person name="Paulsen I."/>
            <person name="Piegu B."/>
            <person name="Poliakov A."/>
            <person name="Robbens S."/>
            <person name="Schmutz J."/>
            <person name="Toulza E."/>
            <person name="Wyss T."/>
            <person name="Zelensky A."/>
            <person name="Zhou K."/>
            <person name="Armbrust E.V."/>
            <person name="Bhattacharya D."/>
            <person name="Goodenough U.W."/>
            <person name="Van de Peer Y."/>
            <person name="Grigoriev I.V."/>
        </authorList>
    </citation>
    <scope>NUCLEOTIDE SEQUENCE [LARGE SCALE GENOMIC DNA]</scope>
    <source>
        <strain evidence="6">RCC299 / NOUM17</strain>
    </source>
</reference>
<dbReference type="AlphaFoldDB" id="C1E1L3"/>
<evidence type="ECO:0000256" key="3">
    <source>
        <dbReference type="ARBA" id="ARBA00022691"/>
    </source>
</evidence>
<keyword evidence="1" id="KW-0489">Methyltransferase</keyword>
<evidence type="ECO:0000256" key="1">
    <source>
        <dbReference type="ARBA" id="ARBA00022603"/>
    </source>
</evidence>
<gene>
    <name evidence="5" type="ORF">MICPUN_56913</name>
</gene>
<proteinExistence type="predicted"/>
<name>C1E1L3_MICCC</name>
<dbReference type="InterPro" id="IPR036464">
    <property type="entry name" value="Rubisco_LSMT_subst-bd_sf"/>
</dbReference>
<dbReference type="RefSeq" id="XP_002500503.1">
    <property type="nucleotide sequence ID" value="XM_002500457.1"/>
</dbReference>